<feature type="non-terminal residue" evidence="2">
    <location>
        <position position="1"/>
    </location>
</feature>
<feature type="compositionally biased region" description="Low complexity" evidence="1">
    <location>
        <begin position="312"/>
        <end position="325"/>
    </location>
</feature>
<dbReference type="AlphaFoldDB" id="A0AAN5CEH0"/>
<evidence type="ECO:0000313" key="2">
    <source>
        <dbReference type="EMBL" id="GMR38781.1"/>
    </source>
</evidence>
<organism evidence="2 3">
    <name type="scientific">Pristionchus mayeri</name>
    <dbReference type="NCBI Taxonomy" id="1317129"/>
    <lineage>
        <taxon>Eukaryota</taxon>
        <taxon>Metazoa</taxon>
        <taxon>Ecdysozoa</taxon>
        <taxon>Nematoda</taxon>
        <taxon>Chromadorea</taxon>
        <taxon>Rhabditida</taxon>
        <taxon>Rhabditina</taxon>
        <taxon>Diplogasteromorpha</taxon>
        <taxon>Diplogasteroidea</taxon>
        <taxon>Neodiplogasteridae</taxon>
        <taxon>Pristionchus</taxon>
    </lineage>
</organism>
<dbReference type="GO" id="GO:0019185">
    <property type="term" value="C:snRNA-activating protein complex"/>
    <property type="evidence" value="ECO:0007669"/>
    <property type="project" value="TreeGrafter"/>
</dbReference>
<dbReference type="PANTHER" id="PTHR15131">
    <property type="entry name" value="SMALL NUCLEAR RNA ACTIVATING COMPLEX, POLYPEPTIDE 1"/>
    <property type="match status" value="1"/>
</dbReference>
<dbReference type="EMBL" id="BTRK01000002">
    <property type="protein sequence ID" value="GMR38781.1"/>
    <property type="molecule type" value="Genomic_DNA"/>
</dbReference>
<dbReference type="InterPro" id="IPR019188">
    <property type="entry name" value="SNAPC1"/>
</dbReference>
<reference evidence="3" key="1">
    <citation type="submission" date="2022-10" db="EMBL/GenBank/DDBJ databases">
        <title>Genome assembly of Pristionchus species.</title>
        <authorList>
            <person name="Yoshida K."/>
            <person name="Sommer R.J."/>
        </authorList>
    </citation>
    <scope>NUCLEOTIDE SEQUENCE [LARGE SCALE GENOMIC DNA]</scope>
    <source>
        <strain evidence="3">RS5460</strain>
    </source>
</reference>
<dbReference type="Pfam" id="PF09808">
    <property type="entry name" value="SNAPC1"/>
    <property type="match status" value="1"/>
</dbReference>
<dbReference type="GO" id="GO:0042795">
    <property type="term" value="P:snRNA transcription by RNA polymerase II"/>
    <property type="evidence" value="ECO:0007669"/>
    <property type="project" value="TreeGrafter"/>
</dbReference>
<protein>
    <submittedName>
        <fullName evidence="2">Uncharacterized protein</fullName>
    </submittedName>
</protein>
<accession>A0AAN5CEH0</accession>
<proteinExistence type="predicted"/>
<dbReference type="GO" id="GO:0043565">
    <property type="term" value="F:sequence-specific DNA binding"/>
    <property type="evidence" value="ECO:0007669"/>
    <property type="project" value="TreeGrafter"/>
</dbReference>
<feature type="region of interest" description="Disordered" evidence="1">
    <location>
        <begin position="312"/>
        <end position="335"/>
    </location>
</feature>
<sequence>CYSAAMKGLGISVPPLHAGVRFDLEALLAAFKEKNSVRFEAFSEVFAALKMSMIFAGRQTAAELIEFEEHLLQLSAAYMMSIKSGEIAGYPERFDPNAKPDIPSYTRSDRPLENLPAGVMGTRKEREEEGGESEAYVMTLVERMFGIYCCYSFYYLQPKDYMAQIRISPAQLRDVTDFMEDRLRTERHLDAMACLYKLLNEGAFRITAFELMYDPACHKRYEAEDEDETCLPPGADAPLERMKGLTEDRTMQQLEMLHKTYEKAKKDAGFKGVTHGEIDVMDSAKKILANAKVSIQMDEMYAMGQLGGADGGVAPSSGRASSPSRLDIKQRAYSSGVTASRHRRYAFADGDETVARMSGADSDEDAPGTSKKEKRKKGRPSRKSQRDEKADEFMQELAELGVPGVVKRRNTSPRKSISQADKQSDGGFLDEISGKAKKKRINKREAKKNESALVRVTKSKAEEAADRELAKLEKMLKNQGGA</sequence>
<comment type="caution">
    <text evidence="2">The sequence shown here is derived from an EMBL/GenBank/DDBJ whole genome shotgun (WGS) entry which is preliminary data.</text>
</comment>
<feature type="compositionally biased region" description="Basic residues" evidence="1">
    <location>
        <begin position="372"/>
        <end position="383"/>
    </location>
</feature>
<feature type="region of interest" description="Disordered" evidence="1">
    <location>
        <begin position="355"/>
        <end position="452"/>
    </location>
</feature>
<gene>
    <name evidence="2" type="ORF">PMAYCL1PPCAC_08976</name>
</gene>
<dbReference type="PANTHER" id="PTHR15131:SF3">
    <property type="entry name" value="SNRNA-ACTIVATING PROTEIN COMPLEX SUBUNIT 1"/>
    <property type="match status" value="1"/>
</dbReference>
<name>A0AAN5CEH0_9BILA</name>
<feature type="region of interest" description="Disordered" evidence="1">
    <location>
        <begin position="102"/>
        <end position="128"/>
    </location>
</feature>
<keyword evidence="3" id="KW-1185">Reference proteome</keyword>
<evidence type="ECO:0000256" key="1">
    <source>
        <dbReference type="SAM" id="MobiDB-lite"/>
    </source>
</evidence>
<dbReference type="GO" id="GO:0042796">
    <property type="term" value="P:snRNA transcription by RNA polymerase III"/>
    <property type="evidence" value="ECO:0007669"/>
    <property type="project" value="TreeGrafter"/>
</dbReference>
<evidence type="ECO:0000313" key="3">
    <source>
        <dbReference type="Proteomes" id="UP001328107"/>
    </source>
</evidence>
<dbReference type="Proteomes" id="UP001328107">
    <property type="component" value="Unassembled WGS sequence"/>
</dbReference>